<dbReference type="Pfam" id="PF13517">
    <property type="entry name" value="FG-GAP_3"/>
    <property type="match status" value="3"/>
</dbReference>
<dbReference type="InterPro" id="IPR028994">
    <property type="entry name" value="Integrin_alpha_N"/>
</dbReference>
<dbReference type="InterPro" id="IPR011519">
    <property type="entry name" value="UnbV_ASPIC"/>
</dbReference>
<evidence type="ECO:0000259" key="3">
    <source>
        <dbReference type="Pfam" id="PF07593"/>
    </source>
</evidence>
<dbReference type="InterPro" id="IPR011990">
    <property type="entry name" value="TPR-like_helical_dom_sf"/>
</dbReference>
<accession>A0A532V0L3</accession>
<dbReference type="EMBL" id="NJBN01000004">
    <property type="protein sequence ID" value="TKJ40750.1"/>
    <property type="molecule type" value="Genomic_DNA"/>
</dbReference>
<name>A0A532V0L3_UNCL8</name>
<keyword evidence="2" id="KW-0802">TPR repeat</keyword>
<dbReference type="AlphaFoldDB" id="A0A532V0L3"/>
<dbReference type="Gene3D" id="2.130.10.130">
    <property type="entry name" value="Integrin alpha, N-terminal"/>
    <property type="match status" value="2"/>
</dbReference>
<feature type="repeat" description="TPR" evidence="2">
    <location>
        <begin position="48"/>
        <end position="81"/>
    </location>
</feature>
<evidence type="ECO:0000256" key="1">
    <source>
        <dbReference type="ARBA" id="ARBA00022729"/>
    </source>
</evidence>
<evidence type="ECO:0000256" key="2">
    <source>
        <dbReference type="PROSITE-ProRule" id="PRU00339"/>
    </source>
</evidence>
<dbReference type="SUPFAM" id="SSF48452">
    <property type="entry name" value="TPR-like"/>
    <property type="match status" value="1"/>
</dbReference>
<dbReference type="PROSITE" id="PS50005">
    <property type="entry name" value="TPR"/>
    <property type="match status" value="1"/>
</dbReference>
<dbReference type="Proteomes" id="UP000319619">
    <property type="component" value="Unassembled WGS sequence"/>
</dbReference>
<keyword evidence="1" id="KW-0732">Signal</keyword>
<comment type="caution">
    <text evidence="4">The sequence shown here is derived from an EMBL/GenBank/DDBJ whole genome shotgun (WGS) entry which is preliminary data.</text>
</comment>
<gene>
    <name evidence="4" type="ORF">CEE37_07235</name>
</gene>
<feature type="domain" description="ASPIC/UnbV" evidence="3">
    <location>
        <begin position="847"/>
        <end position="913"/>
    </location>
</feature>
<dbReference type="PANTHER" id="PTHR16026:SF0">
    <property type="entry name" value="CARTILAGE ACIDIC PROTEIN 1"/>
    <property type="match status" value="1"/>
</dbReference>
<protein>
    <recommendedName>
        <fullName evidence="3">ASPIC/UnbV domain-containing protein</fullName>
    </recommendedName>
</protein>
<dbReference type="InterPro" id="IPR027039">
    <property type="entry name" value="Crtac1"/>
</dbReference>
<dbReference type="SUPFAM" id="SSF69318">
    <property type="entry name" value="Integrin alpha N-terminal domain"/>
    <property type="match status" value="1"/>
</dbReference>
<dbReference type="Pfam" id="PF13432">
    <property type="entry name" value="TPR_16"/>
    <property type="match status" value="1"/>
</dbReference>
<evidence type="ECO:0000313" key="4">
    <source>
        <dbReference type="EMBL" id="TKJ40750.1"/>
    </source>
</evidence>
<evidence type="ECO:0000313" key="5">
    <source>
        <dbReference type="Proteomes" id="UP000319619"/>
    </source>
</evidence>
<reference evidence="4 5" key="1">
    <citation type="submission" date="2017-06" db="EMBL/GenBank/DDBJ databases">
        <title>Novel microbial phyla capable of carbon fixation and sulfur reduction in deep-sea sediments.</title>
        <authorList>
            <person name="Huang J."/>
            <person name="Baker B."/>
            <person name="Wang Y."/>
        </authorList>
    </citation>
    <scope>NUCLEOTIDE SEQUENCE [LARGE SCALE GENOMIC DNA]</scope>
    <source>
        <strain evidence="4">B3_LCP</strain>
    </source>
</reference>
<proteinExistence type="predicted"/>
<dbReference type="InterPro" id="IPR013517">
    <property type="entry name" value="FG-GAP"/>
</dbReference>
<dbReference type="Gene3D" id="1.25.40.10">
    <property type="entry name" value="Tetratricopeptide repeat domain"/>
    <property type="match status" value="2"/>
</dbReference>
<dbReference type="SMART" id="SM00028">
    <property type="entry name" value="TPR"/>
    <property type="match status" value="3"/>
</dbReference>
<sequence length="920" mass="104080">MKSSAIKLTHLAVFFLLIISTFLFVSIQSGYAGGLFSIFKQSDPHEDFQQWLDEGREFRSRGMVDEAITSFNRLLEIDPIHDEATYEIAQTYFKARLWPEAMDWFYAVSLFDPQRREAYLKRWISIVELAKDDSLLGKSARVAVRDEMADFLKSYPWDWETLNTMRKSAQLIADSLLFDELADRIVHLYPDSPAGYEIISERFFDGIYPIWEESETKIAFINEFLKDYPISQFRETAWLYLTHSLNEVGDLPELRSTLNEWMAEDSDNPLPYERSVLFLFEMGVDADSLLPIARKAVEKCRGWRGKPVKHVEQRILEGKRLYANTRLNMARLLIELERFAEARLWLLDGSRNCGYGIDDDGTTASFDYYLGLIAEKEKDFQGAFDNFTSALIQGDTHNRWTHLADSAIVNLFDEHFDIAYPDLITMVRARNGYVGPQFKDVTSRYGLGDVRASRVAWGDANGDGFDDLLLGGKRLFINRLGNIFIEVSDSCGIAGNGIRGGVWADVDLDGDLDLYCAANGGKNGGDRLFLNDGNDRGNVPRFRDVTDIFSQIRDGSPTEGAAWGDLQGDGRPDLYVGNYETSSQELGKGTPDYLYLNIPDEDSLLGFSLQKLGPDSGIQPPFGENLCGRGVAWGDFDGDDHQDVYVSNYRLQENLLWSVNSDGVISNKARYYGIAGKEFEGWWGHTIGSEWADFDNDGDLDLFSSNLAHPRYIEFSHRSCLYENRLNKEEFFYDIRGDWGIKYEETHSDPAWGDVDGDGDLDLFITSIYPDRRSFLYLNDLEAETFKDVTYLAGVRITNGWGCAFSDFDNDGDLDLIVGSGEGVRLFRNDATNHHWIEVELDVPGSAYGTKVTVKCGKKQIYRELSGGKGTTSQHSNTLYFGLGSYDKPVNIEVRYPWGGRVKLKKVQPDQKVVVSGSAG</sequence>
<organism evidence="4 5">
    <name type="scientific">candidate division LCP-89 bacterium B3_LCP</name>
    <dbReference type="NCBI Taxonomy" id="2012998"/>
    <lineage>
        <taxon>Bacteria</taxon>
        <taxon>Pseudomonadati</taxon>
        <taxon>Bacteria division LCP-89</taxon>
    </lineage>
</organism>
<dbReference type="Pfam" id="PF07593">
    <property type="entry name" value="UnbV_ASPIC"/>
    <property type="match status" value="1"/>
</dbReference>
<dbReference type="InterPro" id="IPR019734">
    <property type="entry name" value="TPR_rpt"/>
</dbReference>
<dbReference type="PANTHER" id="PTHR16026">
    <property type="entry name" value="CARTILAGE ACIDIC PROTEIN 1"/>
    <property type="match status" value="1"/>
</dbReference>